<dbReference type="SUPFAM" id="SSF110849">
    <property type="entry name" value="ParB/Sulfiredoxin"/>
    <property type="match status" value="1"/>
</dbReference>
<organism evidence="2 3">
    <name type="scientific">Kroppenstedtia pulmonis</name>
    <dbReference type="NCBI Taxonomy" id="1380685"/>
    <lineage>
        <taxon>Bacteria</taxon>
        <taxon>Bacillati</taxon>
        <taxon>Bacillota</taxon>
        <taxon>Bacilli</taxon>
        <taxon>Bacillales</taxon>
        <taxon>Thermoactinomycetaceae</taxon>
        <taxon>Kroppenstedtia</taxon>
    </lineage>
</organism>
<name>A0A7D3XMP1_9BACL</name>
<dbReference type="InterPro" id="IPR003115">
    <property type="entry name" value="ParB_N"/>
</dbReference>
<dbReference type="CDD" id="cd16401">
    <property type="entry name" value="ParB_N_like_MT"/>
    <property type="match status" value="1"/>
</dbReference>
<gene>
    <name evidence="2" type="ORF">GXN76_08265</name>
</gene>
<sequence>MNVKMMRIDLLEPSHYNFRKDLQHGDPEYEKLKRSIEEFGYVEPIIWNEKTGRVVGGHQCLKVMKDQGFENVQVGISGVEGKSSENRGV</sequence>
<evidence type="ECO:0000259" key="1">
    <source>
        <dbReference type="Pfam" id="PF02195"/>
    </source>
</evidence>
<accession>A0A7D3XMP1</accession>
<feature type="domain" description="ParB-like N-terminal" evidence="1">
    <location>
        <begin position="2"/>
        <end position="78"/>
    </location>
</feature>
<proteinExistence type="predicted"/>
<dbReference type="InterPro" id="IPR036086">
    <property type="entry name" value="ParB/Sulfiredoxin_sf"/>
</dbReference>
<keyword evidence="3" id="KW-1185">Reference proteome</keyword>
<dbReference type="EMBL" id="CP048104">
    <property type="protein sequence ID" value="QKG84469.1"/>
    <property type="molecule type" value="Genomic_DNA"/>
</dbReference>
<dbReference type="Proteomes" id="UP000503088">
    <property type="component" value="Chromosome"/>
</dbReference>
<dbReference type="Pfam" id="PF02195">
    <property type="entry name" value="ParB_N"/>
    <property type="match status" value="1"/>
</dbReference>
<dbReference type="RefSeq" id="WP_173222186.1">
    <property type="nucleotide sequence ID" value="NZ_CP048104.1"/>
</dbReference>
<dbReference type="KEGG" id="kpul:GXN76_08265"/>
<reference evidence="2 3" key="1">
    <citation type="submission" date="2020-01" db="EMBL/GenBank/DDBJ databases">
        <authorList>
            <person name="Gulvik C.A."/>
            <person name="Batra D.G."/>
        </authorList>
    </citation>
    <scope>NUCLEOTIDE SEQUENCE [LARGE SCALE GENOMIC DNA]</scope>
    <source>
        <strain evidence="2 3">W9323</strain>
    </source>
</reference>
<protein>
    <submittedName>
        <fullName evidence="2">ParB N-terminal domain-containing protein</fullName>
    </submittedName>
</protein>
<dbReference type="AlphaFoldDB" id="A0A7D3XMP1"/>
<evidence type="ECO:0000313" key="2">
    <source>
        <dbReference type="EMBL" id="QKG84469.1"/>
    </source>
</evidence>
<evidence type="ECO:0000313" key="3">
    <source>
        <dbReference type="Proteomes" id="UP000503088"/>
    </source>
</evidence>
<dbReference type="Gene3D" id="3.90.1530.10">
    <property type="entry name" value="Conserved hypothetical protein from pyrococcus furiosus pfu- 392566-001, ParB domain"/>
    <property type="match status" value="1"/>
</dbReference>